<reference evidence="5" key="2">
    <citation type="submission" date="2010-05" db="EMBL/GenBank/DDBJ databases">
        <authorList>
            <person name="Almeida L.G."/>
            <person name="Nicolas M.F."/>
            <person name="Souza R.C."/>
            <person name="Vasconcelos A.T.R."/>
        </authorList>
    </citation>
    <scope>NUCLEOTIDE SEQUENCE</scope>
</reference>
<feature type="transmembrane region" description="Helical" evidence="3">
    <location>
        <begin position="571"/>
        <end position="593"/>
    </location>
</feature>
<evidence type="ECO:0000313" key="7">
    <source>
        <dbReference type="Proteomes" id="UP000000673"/>
    </source>
</evidence>
<evidence type="ECO:0000256" key="1">
    <source>
        <dbReference type="ARBA" id="ARBA00004141"/>
    </source>
</evidence>
<feature type="transmembrane region" description="Helical" evidence="3">
    <location>
        <begin position="83"/>
        <end position="101"/>
    </location>
</feature>
<dbReference type="SUPFAM" id="SSF103473">
    <property type="entry name" value="MFS general substrate transporter"/>
    <property type="match status" value="1"/>
</dbReference>
<feature type="transmembrane region" description="Helical" evidence="3">
    <location>
        <begin position="605"/>
        <end position="627"/>
    </location>
</feature>
<evidence type="ECO:0000259" key="4">
    <source>
        <dbReference type="PROSITE" id="PS50850"/>
    </source>
</evidence>
<dbReference type="Pfam" id="PF07690">
    <property type="entry name" value="MFS_1"/>
    <property type="match status" value="2"/>
</dbReference>
<dbReference type="AlphaFoldDB" id="W5JNF2"/>
<keyword evidence="3" id="KW-0472">Membrane</keyword>
<feature type="transmembrane region" description="Helical" evidence="3">
    <location>
        <begin position="544"/>
        <end position="565"/>
    </location>
</feature>
<keyword evidence="3" id="KW-0812">Transmembrane</keyword>
<comment type="subcellular location">
    <subcellularLocation>
        <location evidence="1">Membrane</location>
        <topology evidence="1">Multi-pass membrane protein</topology>
    </subcellularLocation>
</comment>
<feature type="transmembrane region" description="Helical" evidence="3">
    <location>
        <begin position="633"/>
        <end position="657"/>
    </location>
</feature>
<dbReference type="PANTHER" id="PTHR11360:SF284">
    <property type="entry name" value="EG:103B4.3 PROTEIN-RELATED"/>
    <property type="match status" value="1"/>
</dbReference>
<gene>
    <name evidence="5" type="ORF">AND_003399</name>
</gene>
<dbReference type="Proteomes" id="UP000000673">
    <property type="component" value="Unassembled WGS sequence"/>
</dbReference>
<dbReference type="InterPro" id="IPR020846">
    <property type="entry name" value="MFS_dom"/>
</dbReference>
<dbReference type="GO" id="GO:0008028">
    <property type="term" value="F:monocarboxylic acid transmembrane transporter activity"/>
    <property type="evidence" value="ECO:0007669"/>
    <property type="project" value="TreeGrafter"/>
</dbReference>
<dbReference type="VEuPathDB" id="VectorBase:ADAC003399"/>
<dbReference type="PANTHER" id="PTHR11360">
    <property type="entry name" value="MONOCARBOXYLATE TRANSPORTER"/>
    <property type="match status" value="1"/>
</dbReference>
<proteinExistence type="predicted"/>
<feature type="compositionally biased region" description="Basic and acidic residues" evidence="2">
    <location>
        <begin position="318"/>
        <end position="331"/>
    </location>
</feature>
<dbReference type="InterPro" id="IPR011701">
    <property type="entry name" value="MFS"/>
</dbReference>
<protein>
    <submittedName>
        <fullName evidence="5">Monocarboxylate transporter</fullName>
    </submittedName>
</protein>
<feature type="compositionally biased region" description="Polar residues" evidence="2">
    <location>
        <begin position="306"/>
        <end position="316"/>
    </location>
</feature>
<evidence type="ECO:0000313" key="5">
    <source>
        <dbReference type="EMBL" id="ETN64848.1"/>
    </source>
</evidence>
<name>W5JNF2_ANODA</name>
<evidence type="ECO:0000256" key="2">
    <source>
        <dbReference type="SAM" id="MobiDB-lite"/>
    </source>
</evidence>
<organism evidence="5">
    <name type="scientific">Anopheles darlingi</name>
    <name type="common">Mosquito</name>
    <dbReference type="NCBI Taxonomy" id="43151"/>
    <lineage>
        <taxon>Eukaryota</taxon>
        <taxon>Metazoa</taxon>
        <taxon>Ecdysozoa</taxon>
        <taxon>Arthropoda</taxon>
        <taxon>Hexapoda</taxon>
        <taxon>Insecta</taxon>
        <taxon>Pterygota</taxon>
        <taxon>Neoptera</taxon>
        <taxon>Endopterygota</taxon>
        <taxon>Diptera</taxon>
        <taxon>Nematocera</taxon>
        <taxon>Culicoidea</taxon>
        <taxon>Culicidae</taxon>
        <taxon>Anophelinae</taxon>
        <taxon>Anopheles</taxon>
    </lineage>
</organism>
<feature type="transmembrane region" description="Helical" evidence="3">
    <location>
        <begin position="44"/>
        <end position="71"/>
    </location>
</feature>
<dbReference type="VEuPathDB" id="VectorBase:ADAR2_010992"/>
<dbReference type="HOGENOM" id="CLU_001265_59_2_1"/>
<feature type="compositionally biased region" description="Low complexity" evidence="2">
    <location>
        <begin position="347"/>
        <end position="366"/>
    </location>
</feature>
<feature type="region of interest" description="Disordered" evidence="2">
    <location>
        <begin position="253"/>
        <end position="375"/>
    </location>
</feature>
<feature type="compositionally biased region" description="Low complexity" evidence="2">
    <location>
        <begin position="255"/>
        <end position="266"/>
    </location>
</feature>
<accession>W5JNF2</accession>
<feature type="compositionally biased region" description="Polar residues" evidence="2">
    <location>
        <begin position="271"/>
        <end position="285"/>
    </location>
</feature>
<evidence type="ECO:0000256" key="3">
    <source>
        <dbReference type="SAM" id="Phobius"/>
    </source>
</evidence>
<dbReference type="Gene3D" id="1.20.1250.20">
    <property type="entry name" value="MFS general substrate transporter like domains"/>
    <property type="match status" value="2"/>
</dbReference>
<dbReference type="InterPro" id="IPR036259">
    <property type="entry name" value="MFS_trans_sf"/>
</dbReference>
<feature type="transmembrane region" description="Helical" evidence="3">
    <location>
        <begin position="171"/>
        <end position="190"/>
    </location>
</feature>
<dbReference type="FunFam" id="1.20.1250.20:FF:000271">
    <property type="entry name" value="Monocarboxylate transporter"/>
    <property type="match status" value="1"/>
</dbReference>
<dbReference type="EnsemblMetazoa" id="ADAC003399-RA">
    <property type="protein sequence ID" value="ADAC003399-PA"/>
    <property type="gene ID" value="ADAC003399"/>
</dbReference>
<keyword evidence="3" id="KW-1133">Transmembrane helix</keyword>
<feature type="transmembrane region" description="Helical" evidence="3">
    <location>
        <begin position="514"/>
        <end position="532"/>
    </location>
</feature>
<dbReference type="InterPro" id="IPR050327">
    <property type="entry name" value="Proton-linked_MCT"/>
</dbReference>
<dbReference type="eggNOG" id="KOG2504">
    <property type="taxonomic scope" value="Eukaryota"/>
</dbReference>
<feature type="transmembrane region" description="Helical" evidence="3">
    <location>
        <begin position="138"/>
        <end position="159"/>
    </location>
</feature>
<dbReference type="STRING" id="43151.W5JNF2"/>
<dbReference type="FunCoup" id="W5JNF2">
    <property type="interactions" value="3"/>
</dbReference>
<reference evidence="5 7" key="1">
    <citation type="journal article" date="2010" name="BMC Genomics">
        <title>Combination of measures distinguishes pre-miRNAs from other stem-loops in the genome of the newly sequenced Anopheles darlingi.</title>
        <authorList>
            <person name="Mendes N.D."/>
            <person name="Freitas A.T."/>
            <person name="Vasconcelos A.T."/>
            <person name="Sagot M.F."/>
        </authorList>
    </citation>
    <scope>NUCLEOTIDE SEQUENCE</scope>
</reference>
<reference evidence="5" key="3">
    <citation type="journal article" date="2013" name="Nucleic Acids Res.">
        <title>The genome of Anopheles darlingi, the main neotropical malaria vector.</title>
        <authorList>
            <person name="Marinotti O."/>
            <person name="Cerqueira G.C."/>
            <person name="de Almeida L.G."/>
            <person name="Ferro M.I."/>
            <person name="Loreto E.L."/>
            <person name="Zaha A."/>
            <person name="Teixeira S.M."/>
            <person name="Wespiser A.R."/>
            <person name="Almeida E Silva A."/>
            <person name="Schlindwein A.D."/>
            <person name="Pacheco A.C."/>
            <person name="Silva A.L."/>
            <person name="Graveley B.R."/>
            <person name="Walenz B.P."/>
            <person name="Lima Bde A."/>
            <person name="Ribeiro C.A."/>
            <person name="Nunes-Silva C.G."/>
            <person name="de Carvalho C.R."/>
            <person name="Soares C.M."/>
            <person name="de Menezes C.B."/>
            <person name="Matiolli C."/>
            <person name="Caffrey D."/>
            <person name="Araujo D.A."/>
            <person name="de Oliveira D.M."/>
            <person name="Golenbock D."/>
            <person name="Grisard E.C."/>
            <person name="Fantinatti-Garboggini F."/>
            <person name="de Carvalho F.M."/>
            <person name="Barcellos F.G."/>
            <person name="Prosdocimi F."/>
            <person name="May G."/>
            <person name="Azevedo Junior G.M."/>
            <person name="Guimaraes G.M."/>
            <person name="Goldman G.H."/>
            <person name="Padilha I.Q."/>
            <person name="Batista Jda S."/>
            <person name="Ferro J.A."/>
            <person name="Ribeiro J.M."/>
            <person name="Fietto J.L."/>
            <person name="Dabbas K.M."/>
            <person name="Cerdeira L."/>
            <person name="Agnez-Lima L.F."/>
            <person name="Brocchi M."/>
            <person name="de Carvalho M.O."/>
            <person name="Teixeira Mde M."/>
            <person name="Diniz Maia Mde M."/>
            <person name="Goldman M.H."/>
            <person name="Cruz Schneider M.P."/>
            <person name="Felipe M.S."/>
            <person name="Hungria M."/>
            <person name="Nicolas M.F."/>
            <person name="Pereira M."/>
            <person name="Montes M.A."/>
            <person name="Cantao M.E."/>
            <person name="Vincentz M."/>
            <person name="Rafael M.S."/>
            <person name="Silverman N."/>
            <person name="Stoco P.H."/>
            <person name="Souza R.C."/>
            <person name="Vicentini R."/>
            <person name="Gazzinelli R.T."/>
            <person name="Neves Rde O."/>
            <person name="Silva R."/>
            <person name="Astolfi-Filho S."/>
            <person name="Maciel T.E."/>
            <person name="Urmenyi T.P."/>
            <person name="Tadei W.P."/>
            <person name="Camargo E.P."/>
            <person name="de Vasconcelos A.T."/>
        </authorList>
    </citation>
    <scope>NUCLEOTIDE SEQUENCE</scope>
</reference>
<dbReference type="EMBL" id="ADMH02000853">
    <property type="protein sequence ID" value="ETN64848.1"/>
    <property type="molecule type" value="Genomic_DNA"/>
</dbReference>
<sequence>MTHGPPASRKRQQQQLNSDIEQNIHDVTRELEEEGLPTPPDGGWGWMVVLASFSIHIITDGLTYSFGIFYSEFLTYFNEGKGYTAWIASILVGVTLCSGPISSSLVNRYGCRAVTIAGALLASASLAVSMFATSVLMLFITIGVGTGLGLGLIYLPAIVSVTMYFERLRSLATGIAVCGSGLGTSIFAPLTETLIKRFEWQGALLAIAGIVLICVIFGWMFRPLKPSTPADRRGRLESAVSANAIVTDPATVPLQQQQQQQQQQPQHSTERSATGFKTIQGTSETSGGGNLARSNSHGILAGNSPRIDQNGHSVSGHNLDKRTFTDDEKHFGRSQPLLAVPGDDHQLQQQQGQQGQQGQSDQQHGSVGTLKHAESGTMYRKDALYTGSVHNIASRHPSQVNLATYEKGSYGSVQGDGCSNGRLVPGRTVGSGRSSVVGGRAASPTNQEERCLGCIPCSRETCDTFREMMNFSILKDPVFIVFTVSNFLTSVGFNVPYVYLTEQALATGIDTKQASYLLGIIGIANTLGRIVLGYLSDKTWVNRLAVYNISLSVCGVATALSVLCYNFETLALYSGIFGFTIGAYVGLTSVILVDLLGLEKLTNAFGLLLLFQGIASLIGPPIAGWLYDYTLSYGPGFVMAGTAIGVSGLMLFGIPALQRYLVRRRTLTDQATIGIPLH</sequence>
<evidence type="ECO:0000313" key="6">
    <source>
        <dbReference type="EnsemblMetazoa" id="ADAC003399-PA"/>
    </source>
</evidence>
<feature type="domain" description="Major facilitator superfamily (MFS) profile" evidence="4">
    <location>
        <begin position="478"/>
        <end position="678"/>
    </location>
</feature>
<feature type="transmembrane region" description="Helical" evidence="3">
    <location>
        <begin position="478"/>
        <end position="499"/>
    </location>
</feature>
<dbReference type="GO" id="GO:0016020">
    <property type="term" value="C:membrane"/>
    <property type="evidence" value="ECO:0007669"/>
    <property type="project" value="UniProtKB-SubCell"/>
</dbReference>
<dbReference type="OMA" id="TAMWHIV"/>
<dbReference type="FunFam" id="1.20.1250.20:FF:000398">
    <property type="entry name" value="Monocarboxylate transporter 14"/>
    <property type="match status" value="1"/>
</dbReference>
<reference evidence="6" key="4">
    <citation type="submission" date="2015-06" db="UniProtKB">
        <authorList>
            <consortium name="EnsemblMetazoa"/>
        </authorList>
    </citation>
    <scope>IDENTIFICATION</scope>
</reference>
<feature type="transmembrane region" description="Helical" evidence="3">
    <location>
        <begin position="202"/>
        <end position="221"/>
    </location>
</feature>
<keyword evidence="7" id="KW-1185">Reference proteome</keyword>
<feature type="transmembrane region" description="Helical" evidence="3">
    <location>
        <begin position="113"/>
        <end position="132"/>
    </location>
</feature>
<dbReference type="PROSITE" id="PS50850">
    <property type="entry name" value="MFS"/>
    <property type="match status" value="1"/>
</dbReference>